<dbReference type="AlphaFoldDB" id="A0A0L8IFZ0"/>
<feature type="chain" id="PRO_5005584380" evidence="1">
    <location>
        <begin position="21"/>
        <end position="52"/>
    </location>
</feature>
<proteinExistence type="predicted"/>
<gene>
    <name evidence="2" type="ORF">OCBIM_22005009mg</name>
</gene>
<accession>A0A0L8IFZ0</accession>
<dbReference type="EMBL" id="KQ415811">
    <property type="protein sequence ID" value="KOG00370.1"/>
    <property type="molecule type" value="Genomic_DNA"/>
</dbReference>
<evidence type="ECO:0000313" key="2">
    <source>
        <dbReference type="EMBL" id="KOG00370.1"/>
    </source>
</evidence>
<protein>
    <submittedName>
        <fullName evidence="2">Uncharacterized protein</fullName>
    </submittedName>
</protein>
<keyword evidence="1" id="KW-0732">Signal</keyword>
<evidence type="ECO:0000256" key="1">
    <source>
        <dbReference type="SAM" id="SignalP"/>
    </source>
</evidence>
<feature type="signal peptide" evidence="1">
    <location>
        <begin position="1"/>
        <end position="20"/>
    </location>
</feature>
<sequence length="52" mass="5821">MLKICILLPLIQYLLDVKKGLSNYDSGADRLFTGDLLIKEIKLCGIITLTHC</sequence>
<reference evidence="2" key="1">
    <citation type="submission" date="2015-07" db="EMBL/GenBank/DDBJ databases">
        <title>MeaNS - Measles Nucleotide Surveillance Program.</title>
        <authorList>
            <person name="Tran T."/>
            <person name="Druce J."/>
        </authorList>
    </citation>
    <scope>NUCLEOTIDE SEQUENCE</scope>
    <source>
        <strain evidence="2">UCB-OBI-ISO-001</strain>
        <tissue evidence="2">Gonad</tissue>
    </source>
</reference>
<organism evidence="2">
    <name type="scientific">Octopus bimaculoides</name>
    <name type="common">California two-spotted octopus</name>
    <dbReference type="NCBI Taxonomy" id="37653"/>
    <lineage>
        <taxon>Eukaryota</taxon>
        <taxon>Metazoa</taxon>
        <taxon>Spiralia</taxon>
        <taxon>Lophotrochozoa</taxon>
        <taxon>Mollusca</taxon>
        <taxon>Cephalopoda</taxon>
        <taxon>Coleoidea</taxon>
        <taxon>Octopodiformes</taxon>
        <taxon>Octopoda</taxon>
        <taxon>Incirrata</taxon>
        <taxon>Octopodidae</taxon>
        <taxon>Octopus</taxon>
    </lineage>
</organism>
<name>A0A0L8IFZ0_OCTBM</name>